<sequence length="72" mass="8515">MARHPLHAGGRQLIGCVERLRLPERIAKRSIGLGGTSTIIRFETLTERQHESHAFRLRRRYLLINIWRSQRK</sequence>
<dbReference type="AlphaFoldDB" id="A0A086Y731"/>
<gene>
    <name evidence="1" type="ORF">CN97_14525</name>
</gene>
<evidence type="ECO:0000313" key="1">
    <source>
        <dbReference type="EMBL" id="KFI30081.1"/>
    </source>
</evidence>
<accession>A0A086Y731</accession>
<dbReference type="Proteomes" id="UP000028826">
    <property type="component" value="Unassembled WGS sequence"/>
</dbReference>
<comment type="caution">
    <text evidence="1">The sequence shown here is derived from an EMBL/GenBank/DDBJ whole genome shotgun (WGS) entry which is preliminary data.</text>
</comment>
<proteinExistence type="predicted"/>
<reference evidence="1 2" key="1">
    <citation type="submission" date="2014-03" db="EMBL/GenBank/DDBJ databases">
        <title>Genome of Haematobacter massiliensis CCUG 47968.</title>
        <authorList>
            <person name="Wang D."/>
            <person name="Wang G."/>
        </authorList>
    </citation>
    <scope>NUCLEOTIDE SEQUENCE [LARGE SCALE GENOMIC DNA]</scope>
    <source>
        <strain evidence="1 2">CCUG 47968</strain>
    </source>
</reference>
<organism evidence="1 2">
    <name type="scientific">Haematobacter massiliensis</name>
    <dbReference type="NCBI Taxonomy" id="195105"/>
    <lineage>
        <taxon>Bacteria</taxon>
        <taxon>Pseudomonadati</taxon>
        <taxon>Pseudomonadota</taxon>
        <taxon>Alphaproteobacteria</taxon>
        <taxon>Rhodobacterales</taxon>
        <taxon>Paracoccaceae</taxon>
        <taxon>Haematobacter</taxon>
    </lineage>
</organism>
<evidence type="ECO:0000313" key="2">
    <source>
        <dbReference type="Proteomes" id="UP000028826"/>
    </source>
</evidence>
<name>A0A086Y731_9RHOB</name>
<keyword evidence="2" id="KW-1185">Reference proteome</keyword>
<protein>
    <submittedName>
        <fullName evidence="1">Uncharacterized protein</fullName>
    </submittedName>
</protein>
<dbReference type="EMBL" id="JGYG01000004">
    <property type="protein sequence ID" value="KFI30081.1"/>
    <property type="molecule type" value="Genomic_DNA"/>
</dbReference>